<dbReference type="InterPro" id="IPR050388">
    <property type="entry name" value="ABC_Ni/Peptide_Import"/>
</dbReference>
<comment type="subcellular location">
    <subcellularLocation>
        <location evidence="1">Cell inner membrane</location>
        <topology evidence="1">Peripheral membrane protein</topology>
    </subcellularLocation>
</comment>
<keyword evidence="3" id="KW-0813">Transport</keyword>
<dbReference type="SMART" id="SM00382">
    <property type="entry name" value="AAA"/>
    <property type="match status" value="2"/>
</dbReference>
<sequence length="578" mass="63080">MSLLDLRNLRIDFDTRRGTVEAVRGIDLSIARGEIVGIVGESGAGKSTIGNAVIGLLEPPGRIAGGEVWFDGQRIDTLSEAAMRRIRGRRIGMIFQDPMTSLNPLLTIGDQIAETICQHSDTSRAEALRQAVALLAEVGIPNPEQRMNEYPHQFSGGMRQRVVITLALCANPDLVICDEPTTALDVSVQAQILSLLRRLCRERNVGAIFITHDMGVISEVTDRVAVMHHGLIVETGDTQTVLAHPRHAYSQSLLSAVPRADARLARFPQLDYREDGAPPEERQVIDLSTHWLGRRGKAVQGGDQTLLEARNLTMRFVSHRSIIPAWRRDFTAVDDLSFDIKRGETFGLVGESGSGKSTVARMIAGLYTPSVGQVVYDGQVIGGTDAQPMAAKVRQQIQMIFQDPFSSLNRRMRVGDIVAEPILHHGLAASRSEAQSVVADLLDHVGLGADAAHKYPHAFSGGQRQRISIARALATRPQFLICDEPTSALDVSIQAQILNLLKDLQAELGLTLLFISHDLPVIRQMCDRVGVMKSGKLVELAAAEDIFEAPKHPYTTELLSLMPRVTAPDASEWAAVKG</sequence>
<evidence type="ECO:0000256" key="7">
    <source>
        <dbReference type="ARBA" id="ARBA00023136"/>
    </source>
</evidence>
<keyword evidence="10" id="KW-1185">Reference proteome</keyword>
<dbReference type="InterPro" id="IPR003439">
    <property type="entry name" value="ABC_transporter-like_ATP-bd"/>
</dbReference>
<feature type="domain" description="ABC transporter" evidence="8">
    <location>
        <begin position="307"/>
        <end position="559"/>
    </location>
</feature>
<dbReference type="InterPro" id="IPR017871">
    <property type="entry name" value="ABC_transporter-like_CS"/>
</dbReference>
<feature type="domain" description="ABC transporter" evidence="8">
    <location>
        <begin position="6"/>
        <end position="254"/>
    </location>
</feature>
<evidence type="ECO:0000256" key="6">
    <source>
        <dbReference type="ARBA" id="ARBA00022840"/>
    </source>
</evidence>
<evidence type="ECO:0000256" key="5">
    <source>
        <dbReference type="ARBA" id="ARBA00022741"/>
    </source>
</evidence>
<dbReference type="FunFam" id="3.40.50.300:FF:000016">
    <property type="entry name" value="Oligopeptide ABC transporter ATP-binding component"/>
    <property type="match status" value="2"/>
</dbReference>
<dbReference type="InterPro" id="IPR003593">
    <property type="entry name" value="AAA+_ATPase"/>
</dbReference>
<dbReference type="NCBIfam" id="NF008453">
    <property type="entry name" value="PRK11308.1"/>
    <property type="match status" value="2"/>
</dbReference>
<evidence type="ECO:0000313" key="10">
    <source>
        <dbReference type="Proteomes" id="UP000027746"/>
    </source>
</evidence>
<dbReference type="GO" id="GO:0055085">
    <property type="term" value="P:transmembrane transport"/>
    <property type="evidence" value="ECO:0007669"/>
    <property type="project" value="UniProtKB-ARBA"/>
</dbReference>
<protein>
    <submittedName>
        <fullName evidence="9">ABC transporter ATP-binding protein</fullName>
    </submittedName>
</protein>
<dbReference type="GO" id="GO:0016887">
    <property type="term" value="F:ATP hydrolysis activity"/>
    <property type="evidence" value="ECO:0007669"/>
    <property type="project" value="InterPro"/>
</dbReference>
<comment type="caution">
    <text evidence="9">The sequence shown here is derived from an EMBL/GenBank/DDBJ whole genome shotgun (WGS) entry which is preliminary data.</text>
</comment>
<evidence type="ECO:0000256" key="2">
    <source>
        <dbReference type="ARBA" id="ARBA00005417"/>
    </source>
</evidence>
<dbReference type="PANTHER" id="PTHR43297:SF7">
    <property type="entry name" value="D,D-DIPEPTIDE TRANSPORT ATP-BINDING PROTEIN DDPD-RELATED"/>
    <property type="match status" value="1"/>
</dbReference>
<dbReference type="AlphaFoldDB" id="A0A073IY38"/>
<keyword evidence="6 9" id="KW-0067">ATP-binding</keyword>
<dbReference type="GO" id="GO:0005524">
    <property type="term" value="F:ATP binding"/>
    <property type="evidence" value="ECO:0007669"/>
    <property type="project" value="UniProtKB-KW"/>
</dbReference>
<keyword evidence="4" id="KW-1003">Cell membrane</keyword>
<dbReference type="GO" id="GO:0015833">
    <property type="term" value="P:peptide transport"/>
    <property type="evidence" value="ECO:0007669"/>
    <property type="project" value="InterPro"/>
</dbReference>
<dbReference type="EMBL" id="JAMD01000011">
    <property type="protein sequence ID" value="KEJ94639.1"/>
    <property type="molecule type" value="Genomic_DNA"/>
</dbReference>
<accession>A0A073IY38</accession>
<dbReference type="GO" id="GO:0005886">
    <property type="term" value="C:plasma membrane"/>
    <property type="evidence" value="ECO:0007669"/>
    <property type="project" value="UniProtKB-SubCell"/>
</dbReference>
<organism evidence="9 10">
    <name type="scientific">Pseudosulfitobacter pseudonitzschiae</name>
    <dbReference type="NCBI Taxonomy" id="1402135"/>
    <lineage>
        <taxon>Bacteria</taxon>
        <taxon>Pseudomonadati</taxon>
        <taxon>Pseudomonadota</taxon>
        <taxon>Alphaproteobacteria</taxon>
        <taxon>Rhodobacterales</taxon>
        <taxon>Roseobacteraceae</taxon>
        <taxon>Pseudosulfitobacter</taxon>
    </lineage>
</organism>
<dbReference type="PANTHER" id="PTHR43297">
    <property type="entry name" value="OLIGOPEPTIDE TRANSPORT ATP-BINDING PROTEIN APPD"/>
    <property type="match status" value="1"/>
</dbReference>
<dbReference type="PROSITE" id="PS50893">
    <property type="entry name" value="ABC_TRANSPORTER_2"/>
    <property type="match status" value="2"/>
</dbReference>
<dbReference type="InterPro" id="IPR027417">
    <property type="entry name" value="P-loop_NTPase"/>
</dbReference>
<dbReference type="CDD" id="cd03257">
    <property type="entry name" value="ABC_NikE_OppD_transporters"/>
    <property type="match status" value="2"/>
</dbReference>
<name>A0A073IY38_9RHOB</name>
<evidence type="ECO:0000256" key="4">
    <source>
        <dbReference type="ARBA" id="ARBA00022475"/>
    </source>
</evidence>
<gene>
    <name evidence="9" type="ORF">SUH3_05370</name>
</gene>
<dbReference type="PROSITE" id="PS00211">
    <property type="entry name" value="ABC_TRANSPORTER_1"/>
    <property type="match status" value="1"/>
</dbReference>
<dbReference type="SUPFAM" id="SSF52540">
    <property type="entry name" value="P-loop containing nucleoside triphosphate hydrolases"/>
    <property type="match status" value="2"/>
</dbReference>
<evidence type="ECO:0000259" key="8">
    <source>
        <dbReference type="PROSITE" id="PS50893"/>
    </source>
</evidence>
<dbReference type="Gene3D" id="3.40.50.300">
    <property type="entry name" value="P-loop containing nucleotide triphosphate hydrolases"/>
    <property type="match status" value="2"/>
</dbReference>
<comment type="similarity">
    <text evidence="2">Belongs to the ABC transporter superfamily.</text>
</comment>
<dbReference type="NCBIfam" id="NF007739">
    <property type="entry name" value="PRK10419.1"/>
    <property type="match status" value="2"/>
</dbReference>
<dbReference type="Proteomes" id="UP000027746">
    <property type="component" value="Unassembled WGS sequence"/>
</dbReference>
<keyword evidence="5" id="KW-0547">Nucleotide-binding</keyword>
<evidence type="ECO:0000256" key="1">
    <source>
        <dbReference type="ARBA" id="ARBA00004417"/>
    </source>
</evidence>
<dbReference type="RefSeq" id="WP_037929002.1">
    <property type="nucleotide sequence ID" value="NZ_FQVP01000011.1"/>
</dbReference>
<dbReference type="Pfam" id="PF08352">
    <property type="entry name" value="oligo_HPY"/>
    <property type="match status" value="2"/>
</dbReference>
<proteinExistence type="inferred from homology"/>
<dbReference type="Pfam" id="PF00005">
    <property type="entry name" value="ABC_tran"/>
    <property type="match status" value="2"/>
</dbReference>
<evidence type="ECO:0000256" key="3">
    <source>
        <dbReference type="ARBA" id="ARBA00022448"/>
    </source>
</evidence>
<evidence type="ECO:0000313" key="9">
    <source>
        <dbReference type="EMBL" id="KEJ94639.1"/>
    </source>
</evidence>
<dbReference type="OrthoDB" id="9802264at2"/>
<dbReference type="InterPro" id="IPR013563">
    <property type="entry name" value="Oligopep_ABC_C"/>
</dbReference>
<reference evidence="9 10" key="1">
    <citation type="submission" date="2014-01" db="EMBL/GenBank/DDBJ databases">
        <title>Sulfitobacter sp. H3 (MCCC 1A00686) Genome Sequencing.</title>
        <authorList>
            <person name="Lai Q."/>
            <person name="Hong Z."/>
        </authorList>
    </citation>
    <scope>NUCLEOTIDE SEQUENCE [LARGE SCALE GENOMIC DNA]</scope>
    <source>
        <strain evidence="9 10">H3</strain>
    </source>
</reference>
<keyword evidence="7" id="KW-0472">Membrane</keyword>